<protein>
    <submittedName>
        <fullName evidence="2">Uncharacterized protein</fullName>
    </submittedName>
</protein>
<dbReference type="AlphaFoldDB" id="A0AA38P6T8"/>
<gene>
    <name evidence="2" type="ORF">F5878DRAFT_229439</name>
</gene>
<sequence length="241" mass="27961">MMWLRLRPLFLWRLSLPIRGKFYTNKEWRKLLDAMDGNQSAKGRAEMLHELKEVVKDSRQFGIDIDDSNIASVPALWKGAPVLVLNNGMPEPDVVQAAVWELYEINFRLELIMLDRELLPEPVGVGEYGQRLRHEWMEREVVLNQCWPGLAFRPDTTCAGLSSCDKYPETITPRIPFLKALHQVVRSWPGAKPPELVKDFPTVEESDLTPIRNFEASLANYYVRTFLKVFHRPAMIPHYML</sequence>
<keyword evidence="3" id="KW-1185">Reference proteome</keyword>
<proteinExistence type="predicted"/>
<dbReference type="Proteomes" id="UP001163846">
    <property type="component" value="Unassembled WGS sequence"/>
</dbReference>
<reference evidence="2" key="1">
    <citation type="submission" date="2022-08" db="EMBL/GenBank/DDBJ databases">
        <authorList>
            <consortium name="DOE Joint Genome Institute"/>
            <person name="Min B."/>
            <person name="Riley R."/>
            <person name="Sierra-Patev S."/>
            <person name="Naranjo-Ortiz M."/>
            <person name="Looney B."/>
            <person name="Konkel Z."/>
            <person name="Slot J.C."/>
            <person name="Sakamoto Y."/>
            <person name="Steenwyk J.L."/>
            <person name="Rokas A."/>
            <person name="Carro J."/>
            <person name="Camarero S."/>
            <person name="Ferreira P."/>
            <person name="Molpeceres G."/>
            <person name="Ruiz-Duenas F.J."/>
            <person name="Serrano A."/>
            <person name="Henrissat B."/>
            <person name="Drula E."/>
            <person name="Hughes K.W."/>
            <person name="Mata J.L."/>
            <person name="Ishikawa N.K."/>
            <person name="Vargas-Isla R."/>
            <person name="Ushijima S."/>
            <person name="Smith C.A."/>
            <person name="Ahrendt S."/>
            <person name="Andreopoulos W."/>
            <person name="He G."/>
            <person name="Labutti K."/>
            <person name="Lipzen A."/>
            <person name="Ng V."/>
            <person name="Sandor L."/>
            <person name="Barry K."/>
            <person name="Martinez A.T."/>
            <person name="Xiao Y."/>
            <person name="Gibbons J.G."/>
            <person name="Terashima K."/>
            <person name="Hibbett D.S."/>
            <person name="Grigoriev I.V."/>
        </authorList>
    </citation>
    <scope>NUCLEOTIDE SEQUENCE</scope>
    <source>
        <strain evidence="2">TFB9207</strain>
    </source>
</reference>
<evidence type="ECO:0000313" key="3">
    <source>
        <dbReference type="Proteomes" id="UP001163846"/>
    </source>
</evidence>
<organism evidence="2 3">
    <name type="scientific">Lentinula raphanica</name>
    <dbReference type="NCBI Taxonomy" id="153919"/>
    <lineage>
        <taxon>Eukaryota</taxon>
        <taxon>Fungi</taxon>
        <taxon>Dikarya</taxon>
        <taxon>Basidiomycota</taxon>
        <taxon>Agaricomycotina</taxon>
        <taxon>Agaricomycetes</taxon>
        <taxon>Agaricomycetidae</taxon>
        <taxon>Agaricales</taxon>
        <taxon>Marasmiineae</taxon>
        <taxon>Omphalotaceae</taxon>
        <taxon>Lentinula</taxon>
    </lineage>
</organism>
<name>A0AA38P6T8_9AGAR</name>
<evidence type="ECO:0000313" key="2">
    <source>
        <dbReference type="EMBL" id="KAJ3837163.1"/>
    </source>
</evidence>
<comment type="caution">
    <text evidence="2">The sequence shown here is derived from an EMBL/GenBank/DDBJ whole genome shotgun (WGS) entry which is preliminary data.</text>
</comment>
<evidence type="ECO:0000256" key="1">
    <source>
        <dbReference type="SAM" id="SignalP"/>
    </source>
</evidence>
<dbReference type="EMBL" id="MU806266">
    <property type="protein sequence ID" value="KAJ3837163.1"/>
    <property type="molecule type" value="Genomic_DNA"/>
</dbReference>
<feature type="signal peptide" evidence="1">
    <location>
        <begin position="1"/>
        <end position="20"/>
    </location>
</feature>
<accession>A0AA38P6T8</accession>
<feature type="chain" id="PRO_5041279437" evidence="1">
    <location>
        <begin position="21"/>
        <end position="241"/>
    </location>
</feature>
<keyword evidence="1" id="KW-0732">Signal</keyword>